<feature type="transmembrane region" description="Helical" evidence="1">
    <location>
        <begin position="78"/>
        <end position="94"/>
    </location>
</feature>
<dbReference type="RefSeq" id="WP_344141724.1">
    <property type="nucleotide sequence ID" value="NZ_BAABIK010000023.1"/>
</dbReference>
<organism evidence="2 3">
    <name type="scientific">Streptomonospora halophila</name>
    <dbReference type="NCBI Taxonomy" id="427369"/>
    <lineage>
        <taxon>Bacteria</taxon>
        <taxon>Bacillati</taxon>
        <taxon>Actinomycetota</taxon>
        <taxon>Actinomycetes</taxon>
        <taxon>Streptosporangiales</taxon>
        <taxon>Nocardiopsidaceae</taxon>
        <taxon>Streptomonospora</taxon>
    </lineage>
</organism>
<keyword evidence="1" id="KW-0472">Membrane</keyword>
<proteinExistence type="predicted"/>
<dbReference type="Proteomes" id="UP001499993">
    <property type="component" value="Unassembled WGS sequence"/>
</dbReference>
<protein>
    <recommendedName>
        <fullName evidence="4">Integral membrane protein</fullName>
    </recommendedName>
</protein>
<evidence type="ECO:0000256" key="1">
    <source>
        <dbReference type="SAM" id="Phobius"/>
    </source>
</evidence>
<comment type="caution">
    <text evidence="2">The sequence shown here is derived from an EMBL/GenBank/DDBJ whole genome shotgun (WGS) entry which is preliminary data.</text>
</comment>
<keyword evidence="1" id="KW-0812">Transmembrane</keyword>
<accession>A0ABP9GS76</accession>
<evidence type="ECO:0000313" key="2">
    <source>
        <dbReference type="EMBL" id="GAA4950157.1"/>
    </source>
</evidence>
<sequence>MWNVSSRPITLTLAAAVQALVTAAIAVGAAVVLVETLSGDAAAPGAAIPLTVLALLAAAATGYCAWGLLRLRNWARTPVVLTQVFVLVVAYYMFTSGQYAVTAVMAAVAAAGLALVLAPPTTATLFGDDPRGGGPGEGG</sequence>
<keyword evidence="3" id="KW-1185">Reference proteome</keyword>
<feature type="transmembrane region" description="Helical" evidence="1">
    <location>
        <begin position="46"/>
        <end position="66"/>
    </location>
</feature>
<evidence type="ECO:0000313" key="3">
    <source>
        <dbReference type="Proteomes" id="UP001499993"/>
    </source>
</evidence>
<feature type="transmembrane region" description="Helical" evidence="1">
    <location>
        <begin position="100"/>
        <end position="118"/>
    </location>
</feature>
<gene>
    <name evidence="2" type="ORF">GCM10023224_37970</name>
</gene>
<dbReference type="EMBL" id="BAABIK010000023">
    <property type="protein sequence ID" value="GAA4950157.1"/>
    <property type="molecule type" value="Genomic_DNA"/>
</dbReference>
<reference evidence="3" key="1">
    <citation type="journal article" date="2019" name="Int. J. Syst. Evol. Microbiol.">
        <title>The Global Catalogue of Microorganisms (GCM) 10K type strain sequencing project: providing services to taxonomists for standard genome sequencing and annotation.</title>
        <authorList>
            <consortium name="The Broad Institute Genomics Platform"/>
            <consortium name="The Broad Institute Genome Sequencing Center for Infectious Disease"/>
            <person name="Wu L."/>
            <person name="Ma J."/>
        </authorList>
    </citation>
    <scope>NUCLEOTIDE SEQUENCE [LARGE SCALE GENOMIC DNA]</scope>
    <source>
        <strain evidence="3">JCM 18123</strain>
    </source>
</reference>
<evidence type="ECO:0008006" key="4">
    <source>
        <dbReference type="Google" id="ProtNLM"/>
    </source>
</evidence>
<name>A0ABP9GS76_9ACTN</name>
<keyword evidence="1" id="KW-1133">Transmembrane helix</keyword>